<proteinExistence type="predicted"/>
<feature type="transmembrane region" description="Helical" evidence="7">
    <location>
        <begin position="408"/>
        <end position="427"/>
    </location>
</feature>
<feature type="transmembrane region" description="Helical" evidence="7">
    <location>
        <begin position="824"/>
        <end position="844"/>
    </location>
</feature>
<feature type="domain" description="Glycosyltransferase RgtA/B/C/D-like" evidence="8">
    <location>
        <begin position="531"/>
        <end position="688"/>
    </location>
</feature>
<evidence type="ECO:0000313" key="10">
    <source>
        <dbReference type="Proteomes" id="UP000289691"/>
    </source>
</evidence>
<evidence type="ECO:0000256" key="3">
    <source>
        <dbReference type="ARBA" id="ARBA00022679"/>
    </source>
</evidence>
<feature type="transmembrane region" description="Helical" evidence="7">
    <location>
        <begin position="738"/>
        <end position="760"/>
    </location>
</feature>
<evidence type="ECO:0000256" key="2">
    <source>
        <dbReference type="ARBA" id="ARBA00022676"/>
    </source>
</evidence>
<dbReference type="PANTHER" id="PTHR43867">
    <property type="entry name" value="CELLULOSE SYNTHASE CATALYTIC SUBUNIT A [UDP-FORMING]"/>
    <property type="match status" value="1"/>
</dbReference>
<keyword evidence="6 7" id="KW-0472">Membrane</keyword>
<dbReference type="OrthoDB" id="114973at2157"/>
<dbReference type="AlphaFoldDB" id="A0A498KXW1"/>
<keyword evidence="2" id="KW-0328">Glycosyltransferase</keyword>
<accession>A0A498KXW1</accession>
<feature type="transmembrane region" description="Helical" evidence="7">
    <location>
        <begin position="579"/>
        <end position="597"/>
    </location>
</feature>
<dbReference type="Pfam" id="PF13641">
    <property type="entry name" value="Glyco_tranf_2_3"/>
    <property type="match status" value="1"/>
</dbReference>
<keyword evidence="5 7" id="KW-1133">Transmembrane helix</keyword>
<dbReference type="Gene3D" id="3.90.550.10">
    <property type="entry name" value="Spore Coat Polysaccharide Biosynthesis Protein SpsA, Chain A"/>
    <property type="match status" value="1"/>
</dbReference>
<dbReference type="InterPro" id="IPR038731">
    <property type="entry name" value="RgtA/B/C-like"/>
</dbReference>
<gene>
    <name evidence="9" type="ORF">EAF64_17630</name>
</gene>
<keyword evidence="10" id="KW-1185">Reference proteome</keyword>
<dbReference type="RefSeq" id="WP_129070298.1">
    <property type="nucleotide sequence ID" value="NZ_RDFA01000007.1"/>
</dbReference>
<dbReference type="Proteomes" id="UP000289691">
    <property type="component" value="Unassembled WGS sequence"/>
</dbReference>
<evidence type="ECO:0000313" key="9">
    <source>
        <dbReference type="EMBL" id="RXK46965.1"/>
    </source>
</evidence>
<feature type="transmembrane region" description="Helical" evidence="7">
    <location>
        <begin position="346"/>
        <end position="368"/>
    </location>
</feature>
<reference evidence="9 10" key="1">
    <citation type="submission" date="2019-01" db="EMBL/GenBank/DDBJ databases">
        <title>Halorientalis sp. F13-25 a new haloarchaeum isolated from hypersaline water.</title>
        <authorList>
            <person name="Ana D.-V."/>
            <person name="Cristina S.-P."/>
            <person name="Antonio V."/>
        </authorList>
    </citation>
    <scope>NUCLEOTIDE SEQUENCE [LARGE SCALE GENOMIC DNA]</scope>
    <source>
        <strain evidence="9 10">F13-25</strain>
    </source>
</reference>
<dbReference type="InterPro" id="IPR029044">
    <property type="entry name" value="Nucleotide-diphossugar_trans"/>
</dbReference>
<comment type="caution">
    <text evidence="9">The sequence shown here is derived from an EMBL/GenBank/DDBJ whole genome shotgun (WGS) entry which is preliminary data.</text>
</comment>
<dbReference type="GO" id="GO:0016757">
    <property type="term" value="F:glycosyltransferase activity"/>
    <property type="evidence" value="ECO:0007669"/>
    <property type="project" value="UniProtKB-KW"/>
</dbReference>
<feature type="transmembrane region" description="Helical" evidence="7">
    <location>
        <begin position="772"/>
        <end position="793"/>
    </location>
</feature>
<dbReference type="EMBL" id="RDFA01000007">
    <property type="protein sequence ID" value="RXK46965.1"/>
    <property type="molecule type" value="Genomic_DNA"/>
</dbReference>
<evidence type="ECO:0000256" key="4">
    <source>
        <dbReference type="ARBA" id="ARBA00022692"/>
    </source>
</evidence>
<evidence type="ECO:0000256" key="6">
    <source>
        <dbReference type="ARBA" id="ARBA00023136"/>
    </source>
</evidence>
<organism evidence="9 10">
    <name type="scientific">Halorientalis pallida</name>
    <dbReference type="NCBI Taxonomy" id="2479928"/>
    <lineage>
        <taxon>Archaea</taxon>
        <taxon>Methanobacteriati</taxon>
        <taxon>Methanobacteriota</taxon>
        <taxon>Stenosarchaea group</taxon>
        <taxon>Halobacteria</taxon>
        <taxon>Halobacteriales</taxon>
        <taxon>Haloarculaceae</taxon>
        <taxon>Halorientalis</taxon>
    </lineage>
</organism>
<feature type="transmembrane region" description="Helical" evidence="7">
    <location>
        <begin position="631"/>
        <end position="655"/>
    </location>
</feature>
<dbReference type="InterPro" id="IPR050321">
    <property type="entry name" value="Glycosyltr_2/OpgH_subfam"/>
</dbReference>
<evidence type="ECO:0000256" key="5">
    <source>
        <dbReference type="ARBA" id="ARBA00022989"/>
    </source>
</evidence>
<feature type="transmembrane region" description="Helical" evidence="7">
    <location>
        <begin position="799"/>
        <end position="817"/>
    </location>
</feature>
<sequence>MNGITFTGVLSVIAVFFGTVWTVTNFYNYYPVVQSAVTTLLTGTRTREAAFVGTDDIGLEEYPEVDVLVPAYREETVIHHALRSVRSADYPHERLTLTVLLEPGDDATREAVESVAADVELDVLTVPSAYPGSPNKPRALNYGFERTDAEIVGVIDAENVVETDLFDRVARAIVGGNRDYVQGIVDMANEDDGWKNLIFRAEYGYWYRFLVPAFKRLGFPIPLSGTTCFFRRSVLEDASTRRRERKGSPWEEGDESWLTEHGFSGVTPWDPDNVTEDFELGLSLWLTDHEFGLVDSVTKEESPQTLDNWIQQRTRWQKGKIFTFVDFLRHPAGSSSDRGHLLWQSFLPHLGPLNITGLVMLVIVGSAIQFVPQFALVVGVLLLSLTFLAVGLGSFGVGYWLASTKSGGARAIRACLVVATVPFYWLLQWGADIRAFKQLYLGDLGWEKTVHRDRGRFESLQHDEETEAESLGHSVKRTLQKHVLLTPILLLALVLRLPNIGRSLWVDEVYSVTVRGSMNVYGIVTTAADPHPPLYYLFLKLWMVLFGRSEVAVRSLSLLFGIGSVGAVYLLAGELYDRRTGLIAALLTGISTFQIQYSQTARMYTMLVFFATLSLYFYVRTLRNHNLDNRFGYATATLLMLSTHVYGSFVLLAQLLHLGTRLVASTDIRAVKKWFGTQVLAGALFVPWMGLVALPNYLFGEGTEVRWLSEPGLLELRSILLAYAGVPTNYPQIKLTPFTLNVGILFGVVLLIAILWQVYLEWRTAERVRGSVLLLSLLVTIIAIPYLVSVSVFPFLETRYTIVGFVAVAIFVAKSITDVDYRPVQVIALVVIVFLFGAMLPSYYTADSAENWDRATSILEDDLDSESLVVFNPGYTSGAVDYYLGENHSADMVQYTSSQAFSRRIAEKQYDQVWVVNIHGENRGAVRRALPRTYQNHRNETVGEIRLTRFGSSATADHVNRLAEGEP</sequence>
<dbReference type="SUPFAM" id="SSF53448">
    <property type="entry name" value="Nucleotide-diphospho-sugar transferases"/>
    <property type="match status" value="1"/>
</dbReference>
<evidence type="ECO:0000256" key="7">
    <source>
        <dbReference type="SAM" id="Phobius"/>
    </source>
</evidence>
<feature type="transmembrane region" description="Helical" evidence="7">
    <location>
        <begin position="675"/>
        <end position="695"/>
    </location>
</feature>
<comment type="subcellular location">
    <subcellularLocation>
        <location evidence="1">Membrane</location>
        <topology evidence="1">Multi-pass membrane protein</topology>
    </subcellularLocation>
</comment>
<feature type="transmembrane region" description="Helical" evidence="7">
    <location>
        <begin position="603"/>
        <end position="619"/>
    </location>
</feature>
<name>A0A498KXW1_9EURY</name>
<feature type="transmembrane region" description="Helical" evidence="7">
    <location>
        <begin position="375"/>
        <end position="402"/>
    </location>
</feature>
<evidence type="ECO:0000256" key="1">
    <source>
        <dbReference type="ARBA" id="ARBA00004141"/>
    </source>
</evidence>
<evidence type="ECO:0000259" key="8">
    <source>
        <dbReference type="Pfam" id="PF13231"/>
    </source>
</evidence>
<protein>
    <submittedName>
        <fullName evidence="9">Glycosyltransferase</fullName>
    </submittedName>
</protein>
<dbReference type="PANTHER" id="PTHR43867:SF2">
    <property type="entry name" value="CELLULOSE SYNTHASE CATALYTIC SUBUNIT A [UDP-FORMING]"/>
    <property type="match status" value="1"/>
</dbReference>
<dbReference type="GO" id="GO:0016020">
    <property type="term" value="C:membrane"/>
    <property type="evidence" value="ECO:0007669"/>
    <property type="project" value="UniProtKB-SubCell"/>
</dbReference>
<keyword evidence="4 7" id="KW-0812">Transmembrane</keyword>
<feature type="transmembrane region" description="Helical" evidence="7">
    <location>
        <begin position="551"/>
        <end position="572"/>
    </location>
</feature>
<keyword evidence="3 9" id="KW-0808">Transferase</keyword>
<dbReference type="Pfam" id="PF13231">
    <property type="entry name" value="PMT_2"/>
    <property type="match status" value="1"/>
</dbReference>